<dbReference type="GeneID" id="17269923"/>
<dbReference type="GeneID" id="17278665"/>
<dbReference type="CDD" id="cd07067">
    <property type="entry name" value="HP_PGM_like"/>
    <property type="match status" value="1"/>
</dbReference>
<dbReference type="KEGG" id="ehx:EMIHUDRAFT_238621"/>
<dbReference type="HOGENOM" id="CLU_746861_0_0_1"/>
<evidence type="ECO:0000313" key="2">
    <source>
        <dbReference type="EnsemblProtists" id="EOD33395"/>
    </source>
</evidence>
<dbReference type="EnsemblProtists" id="EOD33395">
    <property type="protein sequence ID" value="EOD33395"/>
    <property type="gene ID" value="EMIHUDRAFT_229722"/>
</dbReference>
<dbReference type="GO" id="GO:0005829">
    <property type="term" value="C:cytosol"/>
    <property type="evidence" value="ECO:0007669"/>
    <property type="project" value="TreeGrafter"/>
</dbReference>
<evidence type="ECO:0008006" key="4">
    <source>
        <dbReference type="Google" id="ProtNLM"/>
    </source>
</evidence>
<dbReference type="RefSeq" id="XP_005785824.1">
    <property type="nucleotide sequence ID" value="XM_005785767.1"/>
</dbReference>
<dbReference type="KEGG" id="ehx:EMIHUDRAFT_229722"/>
<proteinExistence type="predicted"/>
<dbReference type="PANTHER" id="PTHR48100:SF44">
    <property type="entry name" value="PHOSPHATASE C1620.13-RELATED"/>
    <property type="match status" value="1"/>
</dbReference>
<dbReference type="PaxDb" id="2903-EOD24378"/>
<dbReference type="SMART" id="SM00855">
    <property type="entry name" value="PGAM"/>
    <property type="match status" value="1"/>
</dbReference>
<feature type="region of interest" description="Disordered" evidence="1">
    <location>
        <begin position="1"/>
        <end position="38"/>
    </location>
</feature>
<dbReference type="PANTHER" id="PTHR48100">
    <property type="entry name" value="BROAD-SPECIFICITY PHOSPHATASE YOR283W-RELATED"/>
    <property type="match status" value="1"/>
</dbReference>
<dbReference type="InterPro" id="IPR001345">
    <property type="entry name" value="PG/BPGM_mutase_AS"/>
</dbReference>
<accession>A0A0D3KCB0</accession>
<sequence length="371" mass="39729">MAANGSLRRVLLPGTSDVRRSSDGSLRPSDAGSSRLSAGGRAQWSLKAQLTVFIIRHGEAEHNVKEKQAKETARKTLLEAGHHPNSHEVVLAQKAAREAVLYAQEADPPLSVAGRESLAVSRERIADLVHAGFLPPSCVLVSPLQRAMQTAALVFPAHENVTVREVLAERRTGLACDSRSRASTLVIRDTFSMFDMSEIVEHDGSAATSKSVGPMRRNSTWPRLIGMASDAEAAASELDTRIGRKQGGGRRPLPQAASTLGLMALHGVDSFGVCDEESQGNSSSAPPSRALENRVMLRGRAAQVLDLLEEHGLNHHAVALVSHKAFLAELERGPLGRPDASECANGEVRVFSVAIYRNGNGSRRVCASRIA</sequence>
<dbReference type="GO" id="GO:0016791">
    <property type="term" value="F:phosphatase activity"/>
    <property type="evidence" value="ECO:0007669"/>
    <property type="project" value="TreeGrafter"/>
</dbReference>
<dbReference type="InterPro" id="IPR029033">
    <property type="entry name" value="His_PPase_superfam"/>
</dbReference>
<reference evidence="3" key="1">
    <citation type="journal article" date="2013" name="Nature">
        <title>Pan genome of the phytoplankton Emiliania underpins its global distribution.</title>
        <authorList>
            <person name="Read B.A."/>
            <person name="Kegel J."/>
            <person name="Klute M.J."/>
            <person name="Kuo A."/>
            <person name="Lefebvre S.C."/>
            <person name="Maumus F."/>
            <person name="Mayer C."/>
            <person name="Miller J."/>
            <person name="Monier A."/>
            <person name="Salamov A."/>
            <person name="Young J."/>
            <person name="Aguilar M."/>
            <person name="Claverie J.M."/>
            <person name="Frickenhaus S."/>
            <person name="Gonzalez K."/>
            <person name="Herman E.K."/>
            <person name="Lin Y.C."/>
            <person name="Napier J."/>
            <person name="Ogata H."/>
            <person name="Sarno A.F."/>
            <person name="Shmutz J."/>
            <person name="Schroeder D."/>
            <person name="de Vargas C."/>
            <person name="Verret F."/>
            <person name="von Dassow P."/>
            <person name="Valentin K."/>
            <person name="Van de Peer Y."/>
            <person name="Wheeler G."/>
            <person name="Dacks J.B."/>
            <person name="Delwiche C.F."/>
            <person name="Dyhrman S.T."/>
            <person name="Glockner G."/>
            <person name="John U."/>
            <person name="Richards T."/>
            <person name="Worden A.Z."/>
            <person name="Zhang X."/>
            <person name="Grigoriev I.V."/>
            <person name="Allen A.E."/>
            <person name="Bidle K."/>
            <person name="Borodovsky M."/>
            <person name="Bowler C."/>
            <person name="Brownlee C."/>
            <person name="Cock J.M."/>
            <person name="Elias M."/>
            <person name="Gladyshev V.N."/>
            <person name="Groth M."/>
            <person name="Guda C."/>
            <person name="Hadaegh A."/>
            <person name="Iglesias-Rodriguez M.D."/>
            <person name="Jenkins J."/>
            <person name="Jones B.M."/>
            <person name="Lawson T."/>
            <person name="Leese F."/>
            <person name="Lindquist E."/>
            <person name="Lobanov A."/>
            <person name="Lomsadze A."/>
            <person name="Malik S.B."/>
            <person name="Marsh M.E."/>
            <person name="Mackinder L."/>
            <person name="Mock T."/>
            <person name="Mueller-Roeber B."/>
            <person name="Pagarete A."/>
            <person name="Parker M."/>
            <person name="Probert I."/>
            <person name="Quesneville H."/>
            <person name="Raines C."/>
            <person name="Rensing S.A."/>
            <person name="Riano-Pachon D.M."/>
            <person name="Richier S."/>
            <person name="Rokitta S."/>
            <person name="Shiraiwa Y."/>
            <person name="Soanes D.M."/>
            <person name="van der Giezen M."/>
            <person name="Wahlund T.M."/>
            <person name="Williams B."/>
            <person name="Wilson W."/>
            <person name="Wolfe G."/>
            <person name="Wurch L.L."/>
        </authorList>
    </citation>
    <scope>NUCLEOTIDE SEQUENCE</scope>
</reference>
<dbReference type="Gene3D" id="3.40.50.1240">
    <property type="entry name" value="Phosphoglycerate mutase-like"/>
    <property type="match status" value="1"/>
</dbReference>
<dbReference type="InterPro" id="IPR050275">
    <property type="entry name" value="PGM_Phosphatase"/>
</dbReference>
<dbReference type="InterPro" id="IPR013078">
    <property type="entry name" value="His_Pase_superF_clade-1"/>
</dbReference>
<evidence type="ECO:0000313" key="3">
    <source>
        <dbReference type="Proteomes" id="UP000013827"/>
    </source>
</evidence>
<evidence type="ECO:0000256" key="1">
    <source>
        <dbReference type="SAM" id="MobiDB-lite"/>
    </source>
</evidence>
<dbReference type="AlphaFoldDB" id="A0A0D3KCB0"/>
<dbReference type="Pfam" id="PF00300">
    <property type="entry name" value="His_Phos_1"/>
    <property type="match status" value="1"/>
</dbReference>
<reference evidence="2" key="2">
    <citation type="submission" date="2024-10" db="UniProtKB">
        <authorList>
            <consortium name="EnsemblProtists"/>
        </authorList>
    </citation>
    <scope>IDENTIFICATION</scope>
</reference>
<name>A0A0D3KCB0_EMIH1</name>
<dbReference type="EnsemblProtists" id="EOD24378">
    <property type="protein sequence ID" value="EOD24378"/>
    <property type="gene ID" value="EMIHUDRAFT_238621"/>
</dbReference>
<dbReference type="Proteomes" id="UP000013827">
    <property type="component" value="Unassembled WGS sequence"/>
</dbReference>
<keyword evidence="3" id="KW-1185">Reference proteome</keyword>
<organism evidence="2 3">
    <name type="scientific">Emiliania huxleyi (strain CCMP1516)</name>
    <dbReference type="NCBI Taxonomy" id="280463"/>
    <lineage>
        <taxon>Eukaryota</taxon>
        <taxon>Haptista</taxon>
        <taxon>Haptophyta</taxon>
        <taxon>Prymnesiophyceae</taxon>
        <taxon>Isochrysidales</taxon>
        <taxon>Noelaerhabdaceae</taxon>
        <taxon>Emiliania</taxon>
    </lineage>
</organism>
<dbReference type="eggNOG" id="ENOG502S6JX">
    <property type="taxonomic scope" value="Eukaryota"/>
</dbReference>
<dbReference type="RefSeq" id="XP_005776807.1">
    <property type="nucleotide sequence ID" value="XM_005776750.1"/>
</dbReference>
<dbReference type="PROSITE" id="PS00175">
    <property type="entry name" value="PG_MUTASE"/>
    <property type="match status" value="1"/>
</dbReference>
<dbReference type="SUPFAM" id="SSF53254">
    <property type="entry name" value="Phosphoglycerate mutase-like"/>
    <property type="match status" value="1"/>
</dbReference>
<protein>
    <recommendedName>
        <fullName evidence="4">Phosphoglycerate mutase</fullName>
    </recommendedName>
</protein>